<accession>A0AAV9J9A6</accession>
<dbReference type="GO" id="GO:0016787">
    <property type="term" value="F:hydrolase activity"/>
    <property type="evidence" value="ECO:0007669"/>
    <property type="project" value="UniProtKB-KW"/>
</dbReference>
<dbReference type="PANTHER" id="PTHR48081">
    <property type="entry name" value="AB HYDROLASE SUPERFAMILY PROTEIN C4A8.06C"/>
    <property type="match status" value="1"/>
</dbReference>
<dbReference type="EMBL" id="JAVFHQ010000049">
    <property type="protein sequence ID" value="KAK4541699.1"/>
    <property type="molecule type" value="Genomic_DNA"/>
</dbReference>
<evidence type="ECO:0000313" key="3">
    <source>
        <dbReference type="EMBL" id="KAK4541699.1"/>
    </source>
</evidence>
<dbReference type="SUPFAM" id="SSF53474">
    <property type="entry name" value="alpha/beta-Hydrolases"/>
    <property type="match status" value="1"/>
</dbReference>
<keyword evidence="1" id="KW-0378">Hydrolase</keyword>
<comment type="caution">
    <text evidence="3">The sequence shown here is derived from an EMBL/GenBank/DDBJ whole genome shotgun (WGS) entry which is preliminary data.</text>
</comment>
<dbReference type="AlphaFoldDB" id="A0AAV9J9A6"/>
<organism evidence="3 4">
    <name type="scientific">Oleoguttula mirabilis</name>
    <dbReference type="NCBI Taxonomy" id="1507867"/>
    <lineage>
        <taxon>Eukaryota</taxon>
        <taxon>Fungi</taxon>
        <taxon>Dikarya</taxon>
        <taxon>Ascomycota</taxon>
        <taxon>Pezizomycotina</taxon>
        <taxon>Dothideomycetes</taxon>
        <taxon>Dothideomycetidae</taxon>
        <taxon>Mycosphaerellales</taxon>
        <taxon>Teratosphaeriaceae</taxon>
        <taxon>Oleoguttula</taxon>
    </lineage>
</organism>
<gene>
    <name evidence="3" type="ORF">LTR36_007408</name>
</gene>
<reference evidence="3 4" key="1">
    <citation type="submission" date="2021-11" db="EMBL/GenBank/DDBJ databases">
        <title>Black yeast isolated from Biological Soil Crust.</title>
        <authorList>
            <person name="Kurbessoian T."/>
        </authorList>
    </citation>
    <scope>NUCLEOTIDE SEQUENCE [LARGE SCALE GENOMIC DNA]</scope>
    <source>
        <strain evidence="3 4">CCFEE 5522</strain>
    </source>
</reference>
<evidence type="ECO:0000256" key="1">
    <source>
        <dbReference type="ARBA" id="ARBA00022801"/>
    </source>
</evidence>
<proteinExistence type="predicted"/>
<dbReference type="Pfam" id="PF07859">
    <property type="entry name" value="Abhydrolase_3"/>
    <property type="match status" value="1"/>
</dbReference>
<dbReference type="Gene3D" id="3.40.50.1820">
    <property type="entry name" value="alpha/beta hydrolase"/>
    <property type="match status" value="1"/>
</dbReference>
<evidence type="ECO:0000259" key="2">
    <source>
        <dbReference type="Pfam" id="PF07859"/>
    </source>
</evidence>
<dbReference type="PANTHER" id="PTHR48081:SF8">
    <property type="entry name" value="ALPHA_BETA HYDROLASE FOLD-3 DOMAIN-CONTAINING PROTEIN-RELATED"/>
    <property type="match status" value="1"/>
</dbReference>
<dbReference type="Proteomes" id="UP001324427">
    <property type="component" value="Unassembled WGS sequence"/>
</dbReference>
<name>A0AAV9J9A6_9PEZI</name>
<dbReference type="InterPro" id="IPR050300">
    <property type="entry name" value="GDXG_lipolytic_enzyme"/>
</dbReference>
<keyword evidence="4" id="KW-1185">Reference proteome</keyword>
<dbReference type="InterPro" id="IPR013094">
    <property type="entry name" value="AB_hydrolase_3"/>
</dbReference>
<sequence length="320" mass="34805">MPFTLNPEVGAGLAKLFGTGPPPPPPEVGDVKTRRERVGLLFNILKDFVPAVLDVETKDFHTKADDGHDILCRWFTKTGSKLSGSSAICYAHGGGMISLNVDFFDEPIKRYVSRTGVPFMAIEYRLAPEVQAPIPVTDTYAGLQYLHDHAAELGVDPARIGVMGDSAGGGIAASLAHYVKAKKGPAVCKQILIYPMLDDRNISVDPEIAPFAIWSMGDNETGWGALLGDRRGGEDVKPFEAAARMTVEDARDLPPAYIDVGELDIFRDEDLEYARKLGQAGVSCEFHLVPGAPHAFEYFAPESEVARTTMESRHKAIKSF</sequence>
<feature type="domain" description="Alpha/beta hydrolase fold-3" evidence="2">
    <location>
        <begin position="89"/>
        <end position="296"/>
    </location>
</feature>
<dbReference type="InterPro" id="IPR029058">
    <property type="entry name" value="AB_hydrolase_fold"/>
</dbReference>
<evidence type="ECO:0000313" key="4">
    <source>
        <dbReference type="Proteomes" id="UP001324427"/>
    </source>
</evidence>
<protein>
    <recommendedName>
        <fullName evidence="2">Alpha/beta hydrolase fold-3 domain-containing protein</fullName>
    </recommendedName>
</protein>